<protein>
    <submittedName>
        <fullName evidence="4">Alpha/beta fold hydrolase</fullName>
    </submittedName>
</protein>
<reference evidence="4 5" key="1">
    <citation type="journal article" date="2019" name="Int. J. Syst. Evol. Microbiol.">
        <title>The Global Catalogue of Microorganisms (GCM) 10K type strain sequencing project: providing services to taxonomists for standard genome sequencing and annotation.</title>
        <authorList>
            <consortium name="The Broad Institute Genomics Platform"/>
            <consortium name="The Broad Institute Genome Sequencing Center for Infectious Disease"/>
            <person name="Wu L."/>
            <person name="Ma J."/>
        </authorList>
    </citation>
    <scope>NUCLEOTIDE SEQUENCE [LARGE SCALE GENOMIC DNA]</scope>
    <source>
        <strain evidence="4 5">JCM 3272</strain>
    </source>
</reference>
<dbReference type="Proteomes" id="UP001501444">
    <property type="component" value="Unassembled WGS sequence"/>
</dbReference>
<evidence type="ECO:0000313" key="5">
    <source>
        <dbReference type="Proteomes" id="UP001501444"/>
    </source>
</evidence>
<dbReference type="Gene3D" id="3.40.50.1820">
    <property type="entry name" value="alpha/beta hydrolase"/>
    <property type="match status" value="1"/>
</dbReference>
<dbReference type="RefSeq" id="WP_344613121.1">
    <property type="nucleotide sequence ID" value="NZ_BAAARV010000025.1"/>
</dbReference>
<keyword evidence="5" id="KW-1185">Reference proteome</keyword>
<dbReference type="SMART" id="SM00824">
    <property type="entry name" value="PKS_TE"/>
    <property type="match status" value="1"/>
</dbReference>
<dbReference type="SUPFAM" id="SSF53474">
    <property type="entry name" value="alpha/beta-Hydrolases"/>
    <property type="match status" value="1"/>
</dbReference>
<organism evidence="4 5">
    <name type="scientific">Dactylosporangium salmoneum</name>
    <dbReference type="NCBI Taxonomy" id="53361"/>
    <lineage>
        <taxon>Bacteria</taxon>
        <taxon>Bacillati</taxon>
        <taxon>Actinomycetota</taxon>
        <taxon>Actinomycetes</taxon>
        <taxon>Micromonosporales</taxon>
        <taxon>Micromonosporaceae</taxon>
        <taxon>Dactylosporangium</taxon>
    </lineage>
</organism>
<dbReference type="GO" id="GO:0016787">
    <property type="term" value="F:hydrolase activity"/>
    <property type="evidence" value="ECO:0007669"/>
    <property type="project" value="UniProtKB-KW"/>
</dbReference>
<keyword evidence="2 4" id="KW-0378">Hydrolase</keyword>
<dbReference type="InterPro" id="IPR001031">
    <property type="entry name" value="Thioesterase"/>
</dbReference>
<sequence>MTQLTSAQQTWIRRFHPAPGAAVRLVCFAHAGGSASFFFPVSARMAPATDVFALQYPGRQDRRAEPNIDSISRLADAAFGALEGLLDRPTAFFGHSMGAVLAYEVALRFEAAGGAPLLRLYASGRRAPSRYREEALHQQGEQSIIAELRELDGTGGGLLDDPDALAMIMPAIRNDYRAIETYRHTPGQALSCPVTAVIGDRDPRVSAAEARAWADHTTGPFDLRVFPGGHFYLVDQSARLIQLIRDDLTAAAASKA</sequence>
<dbReference type="Pfam" id="PF00975">
    <property type="entry name" value="Thioesterase"/>
    <property type="match status" value="1"/>
</dbReference>
<dbReference type="InterPro" id="IPR012223">
    <property type="entry name" value="TEII"/>
</dbReference>
<accession>A0ABN3G6T7</accession>
<dbReference type="EMBL" id="BAAARV010000025">
    <property type="protein sequence ID" value="GAA2345434.1"/>
    <property type="molecule type" value="Genomic_DNA"/>
</dbReference>
<evidence type="ECO:0000259" key="3">
    <source>
        <dbReference type="SMART" id="SM00824"/>
    </source>
</evidence>
<comment type="caution">
    <text evidence="4">The sequence shown here is derived from an EMBL/GenBank/DDBJ whole genome shotgun (WGS) entry which is preliminary data.</text>
</comment>
<name>A0ABN3G6T7_9ACTN</name>
<feature type="domain" description="Thioesterase TesA-like" evidence="3">
    <location>
        <begin position="26"/>
        <end position="248"/>
    </location>
</feature>
<comment type="similarity">
    <text evidence="1">Belongs to the thioesterase family.</text>
</comment>
<dbReference type="InterPro" id="IPR020802">
    <property type="entry name" value="TesA-like"/>
</dbReference>
<dbReference type="PANTHER" id="PTHR11487">
    <property type="entry name" value="THIOESTERASE"/>
    <property type="match status" value="1"/>
</dbReference>
<evidence type="ECO:0000313" key="4">
    <source>
        <dbReference type="EMBL" id="GAA2345434.1"/>
    </source>
</evidence>
<gene>
    <name evidence="4" type="ORF">GCM10010170_031530</name>
</gene>
<dbReference type="PANTHER" id="PTHR11487:SF0">
    <property type="entry name" value="S-ACYL FATTY ACID SYNTHASE THIOESTERASE, MEDIUM CHAIN"/>
    <property type="match status" value="1"/>
</dbReference>
<evidence type="ECO:0000256" key="1">
    <source>
        <dbReference type="ARBA" id="ARBA00007169"/>
    </source>
</evidence>
<dbReference type="InterPro" id="IPR029058">
    <property type="entry name" value="AB_hydrolase_fold"/>
</dbReference>
<evidence type="ECO:0000256" key="2">
    <source>
        <dbReference type="ARBA" id="ARBA00022801"/>
    </source>
</evidence>
<proteinExistence type="inferred from homology"/>